<accession>Q583B4</accession>
<reference evidence="1" key="3">
    <citation type="submission" date="2005-04" db="EMBL/GenBank/DDBJ databases">
        <authorList>
            <person name="Haas B."/>
            <person name="Blandin G."/>
            <person name="El-Sayed N."/>
        </authorList>
    </citation>
    <scope>NUCLEOTIDE SEQUENCE</scope>
    <source>
        <strain evidence="1">GUTat10.1</strain>
    </source>
</reference>
<gene>
    <name evidence="1" type="ORF">Tb04.4J6.120</name>
</gene>
<protein>
    <submittedName>
        <fullName evidence="1">Uncharacterized protein</fullName>
    </submittedName>
</protein>
<reference evidence="1" key="1">
    <citation type="submission" date="2001-01" db="EMBL/GenBank/DDBJ databases">
        <authorList>
            <person name="Ghedin E."/>
            <person name="Blandin G."/>
            <person name="Bartholomeu D."/>
            <person name="Caler E."/>
            <person name="Haas B."/>
            <person name="Hannick L."/>
            <person name="Shallom J."/>
            <person name="Hou L."/>
            <person name="Djikeng A."/>
            <person name="Feldblyum T."/>
            <person name="Hostetler J."/>
            <person name="Johnson J."/>
            <person name="Jones K."/>
            <person name="Koo H.L."/>
            <person name="Larkin C."/>
            <person name="Pai G."/>
            <person name="Peterson J."/>
            <person name="Khalak H.G."/>
            <person name="Salzberg S."/>
            <person name="Simpson A.J."/>
            <person name="Tallon L."/>
            <person name="Van Aken S."/>
            <person name="Wanless D."/>
            <person name="White O."/>
            <person name="Wortman J."/>
            <person name="Fraser C.M."/>
            <person name="El-Sayed N.M.A."/>
        </authorList>
    </citation>
    <scope>NUCLEOTIDE SEQUENCE</scope>
    <source>
        <strain evidence="1">GUTat10.1</strain>
    </source>
</reference>
<name>Q583B4_9TRYP</name>
<dbReference type="EMBL" id="AC087606">
    <property type="protein sequence ID" value="AAX80803.1"/>
    <property type="molecule type" value="Genomic_DNA"/>
</dbReference>
<proteinExistence type="predicted"/>
<reference evidence="1" key="2">
    <citation type="submission" date="2001-01" db="EMBL/GenBank/DDBJ databases">
        <authorList>
            <person name="El-Sayed N.M."/>
            <person name="Khalak H."/>
            <person name="Adams M.D."/>
        </authorList>
    </citation>
    <scope>NUCLEOTIDE SEQUENCE</scope>
    <source>
        <strain evidence="1">GUTat10.1</strain>
    </source>
</reference>
<sequence>MRVDPQSHVCKKKNKIKSRMQVEKWGKHLLFEVNRLWNSELFAKHTQIHTETYTTNK</sequence>
<dbReference type="AlphaFoldDB" id="Q583B4"/>
<evidence type="ECO:0000313" key="1">
    <source>
        <dbReference type="EMBL" id="AAX80803.1"/>
    </source>
</evidence>
<organism evidence="1">
    <name type="scientific">Trypanosoma brucei</name>
    <dbReference type="NCBI Taxonomy" id="5691"/>
    <lineage>
        <taxon>Eukaryota</taxon>
        <taxon>Discoba</taxon>
        <taxon>Euglenozoa</taxon>
        <taxon>Kinetoplastea</taxon>
        <taxon>Metakinetoplastina</taxon>
        <taxon>Trypanosomatida</taxon>
        <taxon>Trypanosomatidae</taxon>
        <taxon>Trypanosoma</taxon>
    </lineage>
</organism>